<organism evidence="3 4">
    <name type="scientific">Jatrophihabitans telluris</name>
    <dbReference type="NCBI Taxonomy" id="2038343"/>
    <lineage>
        <taxon>Bacteria</taxon>
        <taxon>Bacillati</taxon>
        <taxon>Actinomycetota</taxon>
        <taxon>Actinomycetes</taxon>
        <taxon>Jatrophihabitantales</taxon>
        <taxon>Jatrophihabitantaceae</taxon>
        <taxon>Jatrophihabitans</taxon>
    </lineage>
</organism>
<feature type="compositionally biased region" description="Low complexity" evidence="1">
    <location>
        <begin position="113"/>
        <end position="122"/>
    </location>
</feature>
<feature type="transmembrane region" description="Helical" evidence="2">
    <location>
        <begin position="35"/>
        <end position="52"/>
    </location>
</feature>
<dbReference type="Pfam" id="PF11298">
    <property type="entry name" value="DUF3099"/>
    <property type="match status" value="1"/>
</dbReference>
<dbReference type="InterPro" id="IPR021449">
    <property type="entry name" value="DUF3099"/>
</dbReference>
<protein>
    <submittedName>
        <fullName evidence="3">DUF3099 domain-containing protein</fullName>
    </submittedName>
</protein>
<evidence type="ECO:0000256" key="1">
    <source>
        <dbReference type="SAM" id="MobiDB-lite"/>
    </source>
</evidence>
<dbReference type="Proteomes" id="UP001056336">
    <property type="component" value="Chromosome"/>
</dbReference>
<keyword evidence="2" id="KW-1133">Transmembrane helix</keyword>
<reference evidence="3" key="1">
    <citation type="journal article" date="2018" name="Int. J. Syst. Evol. Microbiol.">
        <title>Jatrophihabitans telluris sp. nov., isolated from sediment soil of lava forest wetlands and the emended description of the genus Jatrophihabitans.</title>
        <authorList>
            <person name="Lee K.C."/>
            <person name="Suh M.K."/>
            <person name="Eom M.K."/>
            <person name="Kim K.K."/>
            <person name="Kim J.S."/>
            <person name="Kim D.S."/>
            <person name="Ko S.H."/>
            <person name="Shin Y.K."/>
            <person name="Lee J.S."/>
        </authorList>
    </citation>
    <scope>NUCLEOTIDE SEQUENCE</scope>
    <source>
        <strain evidence="3">N237</strain>
    </source>
</reference>
<dbReference type="EMBL" id="CP097332">
    <property type="protein sequence ID" value="UQX86716.1"/>
    <property type="molecule type" value="Genomic_DNA"/>
</dbReference>
<keyword evidence="2" id="KW-0472">Membrane</keyword>
<keyword evidence="2" id="KW-0812">Transmembrane</keyword>
<evidence type="ECO:0000256" key="2">
    <source>
        <dbReference type="SAM" id="Phobius"/>
    </source>
</evidence>
<gene>
    <name evidence="3" type="ORF">M6D93_10370</name>
</gene>
<feature type="transmembrane region" description="Helical" evidence="2">
    <location>
        <begin position="58"/>
        <end position="78"/>
    </location>
</feature>
<keyword evidence="4" id="KW-1185">Reference proteome</keyword>
<evidence type="ECO:0000313" key="4">
    <source>
        <dbReference type="Proteomes" id="UP001056336"/>
    </source>
</evidence>
<feature type="region of interest" description="Disordered" evidence="1">
    <location>
        <begin position="1"/>
        <end position="24"/>
    </location>
</feature>
<reference evidence="3" key="2">
    <citation type="submission" date="2022-05" db="EMBL/GenBank/DDBJ databases">
        <authorList>
            <person name="Kim J.-S."/>
            <person name="Lee K."/>
            <person name="Suh M."/>
            <person name="Eom M."/>
            <person name="Kim J.-S."/>
            <person name="Kim D.-S."/>
            <person name="Ko S.-H."/>
            <person name="Shin Y."/>
            <person name="Lee J.-S."/>
        </authorList>
    </citation>
    <scope>NUCLEOTIDE SEQUENCE</scope>
    <source>
        <strain evidence="3">N237</strain>
    </source>
</reference>
<accession>A0ABY4QV17</accession>
<proteinExistence type="predicted"/>
<evidence type="ECO:0000313" key="3">
    <source>
        <dbReference type="EMBL" id="UQX86716.1"/>
    </source>
</evidence>
<sequence length="139" mass="14822">MRPNRQTSARGPGPVLITEARPSGDEQFDQRRRKYLIMMGLRALCVVGAAVTASVSGWLAAAFLVGALVLPWTAVLIANDRPPKQAVRFRRFVPGFNPDGPRALSATNSGDHPSAGADEPAPAEAPPTKRNSSHTVIDL</sequence>
<feature type="region of interest" description="Disordered" evidence="1">
    <location>
        <begin position="95"/>
        <end position="139"/>
    </location>
</feature>
<name>A0ABY4QV17_9ACTN</name>
<dbReference type="RefSeq" id="WP_249769073.1">
    <property type="nucleotide sequence ID" value="NZ_CP097332.1"/>
</dbReference>
<feature type="compositionally biased region" description="Polar residues" evidence="1">
    <location>
        <begin position="129"/>
        <end position="139"/>
    </location>
</feature>